<comment type="caution">
    <text evidence="2">The sequence shown here is derived from an EMBL/GenBank/DDBJ whole genome shotgun (WGS) entry which is preliminary data.</text>
</comment>
<proteinExistence type="predicted"/>
<sequence length="67" mass="6895">MATVATHTPRISPSAALRPGPAAPLRADALQAEASPAVTSPPSTVAANSRRDIRLIPTPPQHLVPAR</sequence>
<evidence type="ECO:0000313" key="3">
    <source>
        <dbReference type="Proteomes" id="UP000620156"/>
    </source>
</evidence>
<feature type="region of interest" description="Disordered" evidence="1">
    <location>
        <begin position="1"/>
        <end position="67"/>
    </location>
</feature>
<name>A0A918BCN5_9ACTN</name>
<evidence type="ECO:0000313" key="2">
    <source>
        <dbReference type="EMBL" id="GGQ58301.1"/>
    </source>
</evidence>
<dbReference type="EMBL" id="BMQK01000005">
    <property type="protein sequence ID" value="GGQ58301.1"/>
    <property type="molecule type" value="Genomic_DNA"/>
</dbReference>
<protein>
    <submittedName>
        <fullName evidence="2">Uncharacterized protein</fullName>
    </submittedName>
</protein>
<evidence type="ECO:0000256" key="1">
    <source>
        <dbReference type="SAM" id="MobiDB-lite"/>
    </source>
</evidence>
<accession>A0A918BCN5</accession>
<reference evidence="2" key="1">
    <citation type="journal article" date="2014" name="Int. J. Syst. Evol. Microbiol.">
        <title>Complete genome sequence of Corynebacterium casei LMG S-19264T (=DSM 44701T), isolated from a smear-ripened cheese.</title>
        <authorList>
            <consortium name="US DOE Joint Genome Institute (JGI-PGF)"/>
            <person name="Walter F."/>
            <person name="Albersmeier A."/>
            <person name="Kalinowski J."/>
            <person name="Ruckert C."/>
        </authorList>
    </citation>
    <scope>NUCLEOTIDE SEQUENCE</scope>
    <source>
        <strain evidence="2">JCM 3131</strain>
    </source>
</reference>
<feature type="compositionally biased region" description="Polar residues" evidence="1">
    <location>
        <begin position="37"/>
        <end position="47"/>
    </location>
</feature>
<feature type="compositionally biased region" description="Low complexity" evidence="1">
    <location>
        <begin position="15"/>
        <end position="30"/>
    </location>
</feature>
<feature type="compositionally biased region" description="Polar residues" evidence="1">
    <location>
        <begin position="1"/>
        <end position="11"/>
    </location>
</feature>
<gene>
    <name evidence="2" type="ORF">GCM10010145_30500</name>
</gene>
<organism evidence="2 3">
    <name type="scientific">Streptomyces ruber</name>
    <dbReference type="NCBI Taxonomy" id="83378"/>
    <lineage>
        <taxon>Bacteria</taxon>
        <taxon>Bacillati</taxon>
        <taxon>Actinomycetota</taxon>
        <taxon>Actinomycetes</taxon>
        <taxon>Kitasatosporales</taxon>
        <taxon>Streptomycetaceae</taxon>
        <taxon>Streptomyces</taxon>
    </lineage>
</organism>
<keyword evidence="3" id="KW-1185">Reference proteome</keyword>
<dbReference type="AlphaFoldDB" id="A0A918BCN5"/>
<reference evidence="2" key="2">
    <citation type="submission" date="2020-09" db="EMBL/GenBank/DDBJ databases">
        <authorList>
            <person name="Sun Q."/>
            <person name="Ohkuma M."/>
        </authorList>
    </citation>
    <scope>NUCLEOTIDE SEQUENCE</scope>
    <source>
        <strain evidence="2">JCM 3131</strain>
    </source>
</reference>
<feature type="compositionally biased region" description="Pro residues" evidence="1">
    <location>
        <begin position="57"/>
        <end position="67"/>
    </location>
</feature>
<dbReference type="Proteomes" id="UP000620156">
    <property type="component" value="Unassembled WGS sequence"/>
</dbReference>